<keyword evidence="3" id="KW-1185">Reference proteome</keyword>
<reference evidence="2 3" key="1">
    <citation type="submission" date="2024-11" db="EMBL/GenBank/DDBJ databases">
        <authorList>
            <person name="Heng Y.C."/>
            <person name="Lim A.C.H."/>
            <person name="Lee J.K.Y."/>
            <person name="Kittelmann S."/>
        </authorList>
    </citation>
    <scope>NUCLEOTIDE SEQUENCE [LARGE SCALE GENOMIC DNA]</scope>
    <source>
        <strain evidence="2 3">WILCCON 0269</strain>
    </source>
</reference>
<proteinExistence type="predicted"/>
<evidence type="ECO:0000313" key="2">
    <source>
        <dbReference type="EMBL" id="MFL0197000.1"/>
    </source>
</evidence>
<evidence type="ECO:0000313" key="3">
    <source>
        <dbReference type="Proteomes" id="UP001623660"/>
    </source>
</evidence>
<dbReference type="Proteomes" id="UP001623660">
    <property type="component" value="Unassembled WGS sequence"/>
</dbReference>
<name>A0ABW8SM12_9CLOT</name>
<protein>
    <recommendedName>
        <fullName evidence="1">S-layer protein SbsC C-terminal domain-containing protein</fullName>
    </recommendedName>
</protein>
<accession>A0ABW8SM12</accession>
<dbReference type="InterPro" id="IPR040751">
    <property type="entry name" value="SbsC_C"/>
</dbReference>
<comment type="caution">
    <text evidence="2">The sequence shown here is derived from an EMBL/GenBank/DDBJ whole genome shotgun (WGS) entry which is preliminary data.</text>
</comment>
<gene>
    <name evidence="2" type="ORF">ACJDU8_15745</name>
</gene>
<dbReference type="RefSeq" id="WP_406793105.1">
    <property type="nucleotide sequence ID" value="NZ_JBJHZX010000024.1"/>
</dbReference>
<feature type="domain" description="S-layer protein SbsC C-terminal" evidence="1">
    <location>
        <begin position="107"/>
        <end position="188"/>
    </location>
</feature>
<sequence length="190" mass="21099">MTDTTVTEELLPIVKSYLRITWQDENTDNNLKGFINRGIARLTDIAGVPSLDFTTEGQPKTLLLDYCRYANSQALEMFEKNFVSELLDLSLQHQFEVPRRLTVISTVGTSTGYTRISVSPQLDEDNSYAYKLGTELSLPGYFDVCDSTNGYTKWNGIAEIAAMAGNDIIVVEIDKNNKAIRAGKITVTVG</sequence>
<evidence type="ECO:0000259" key="1">
    <source>
        <dbReference type="Pfam" id="PF18316"/>
    </source>
</evidence>
<dbReference type="Pfam" id="PF18316">
    <property type="entry name" value="S-l_SbsC_C"/>
    <property type="match status" value="1"/>
</dbReference>
<organism evidence="2 3">
    <name type="scientific">Candidatus Clostridium eludens</name>
    <dbReference type="NCBI Taxonomy" id="3381663"/>
    <lineage>
        <taxon>Bacteria</taxon>
        <taxon>Bacillati</taxon>
        <taxon>Bacillota</taxon>
        <taxon>Clostridia</taxon>
        <taxon>Eubacteriales</taxon>
        <taxon>Clostridiaceae</taxon>
        <taxon>Clostridium</taxon>
    </lineage>
</organism>
<dbReference type="EMBL" id="JBJHZX010000024">
    <property type="protein sequence ID" value="MFL0197000.1"/>
    <property type="molecule type" value="Genomic_DNA"/>
</dbReference>